<dbReference type="AlphaFoldDB" id="A0AAE0ZV76"/>
<dbReference type="EMBL" id="JAWDGP010003347">
    <property type="protein sequence ID" value="KAK3775227.1"/>
    <property type="molecule type" value="Genomic_DNA"/>
</dbReference>
<keyword evidence="2" id="KW-0812">Transmembrane</keyword>
<name>A0AAE0ZV76_9GAST</name>
<reference evidence="3" key="1">
    <citation type="journal article" date="2023" name="G3 (Bethesda)">
        <title>A reference genome for the long-term kleptoplast-retaining sea slug Elysia crispata morphotype clarki.</title>
        <authorList>
            <person name="Eastman K.E."/>
            <person name="Pendleton A.L."/>
            <person name="Shaikh M.A."/>
            <person name="Suttiyut T."/>
            <person name="Ogas R."/>
            <person name="Tomko P."/>
            <person name="Gavelis G."/>
            <person name="Widhalm J.R."/>
            <person name="Wisecaver J.H."/>
        </authorList>
    </citation>
    <scope>NUCLEOTIDE SEQUENCE</scope>
    <source>
        <strain evidence="3">ECLA1</strain>
    </source>
</reference>
<evidence type="ECO:0000256" key="2">
    <source>
        <dbReference type="SAM" id="Phobius"/>
    </source>
</evidence>
<keyword evidence="2" id="KW-1133">Transmembrane helix</keyword>
<sequence length="487" mass="54451">MIHSRQKGDGQGFRVPVQTLLKIEHENPVNASFRTSSPREQVAALYHTMGERATMGTSLLLLCTIIGAALAYPRISAASIGREFGDRPTSIGGGQGSTLESDWRGRNQLRQYNEADGYHPLPVLQNVEDHPQYGHLRDRLSGHDSGEIPGHVRPAELGAGYGSELSERPRIPLGVGHRLGASDRPTSIGDGQGSTLDSDWLRRYQLRQYNEAAGYHPVPDLQNVGDHPRYEHLPHRLSGHDSGEIPGYVRRAELGERGAHPYDPDFLRSRYQRIHNFDSRLPSYPDSGPDPDWRDRLREEYDQYLASQENTESDSESANNSTDSSAEDESESTNNSTDTEAESGSGSVDLTVSGREGVEAGRDRGYLLRRDGYRPHLDRPRRPSWMPDRDDLVYRPPYPDRPYSTGSHEYPYGAGYGSELSERPRIPAAGPGRRDLSIADIRAQYSPFDTNEGENHIDELPMYGGKTKAEIREMLLKHAEEMDNPEI</sequence>
<evidence type="ECO:0000313" key="3">
    <source>
        <dbReference type="EMBL" id="KAK3775227.1"/>
    </source>
</evidence>
<feature type="region of interest" description="Disordered" evidence="1">
    <location>
        <begin position="393"/>
        <end position="435"/>
    </location>
</feature>
<evidence type="ECO:0000313" key="4">
    <source>
        <dbReference type="Proteomes" id="UP001283361"/>
    </source>
</evidence>
<comment type="caution">
    <text evidence="3">The sequence shown here is derived from an EMBL/GenBank/DDBJ whole genome shotgun (WGS) entry which is preliminary data.</text>
</comment>
<proteinExistence type="predicted"/>
<accession>A0AAE0ZV76</accession>
<evidence type="ECO:0000256" key="1">
    <source>
        <dbReference type="SAM" id="MobiDB-lite"/>
    </source>
</evidence>
<gene>
    <name evidence="3" type="ORF">RRG08_044580</name>
</gene>
<protein>
    <submittedName>
        <fullName evidence="3">Uncharacterized protein</fullName>
    </submittedName>
</protein>
<feature type="region of interest" description="Disordered" evidence="1">
    <location>
        <begin position="306"/>
        <end position="363"/>
    </location>
</feature>
<dbReference type="Proteomes" id="UP001283361">
    <property type="component" value="Unassembled WGS sequence"/>
</dbReference>
<organism evidence="3 4">
    <name type="scientific">Elysia crispata</name>
    <name type="common">lettuce slug</name>
    <dbReference type="NCBI Taxonomy" id="231223"/>
    <lineage>
        <taxon>Eukaryota</taxon>
        <taxon>Metazoa</taxon>
        <taxon>Spiralia</taxon>
        <taxon>Lophotrochozoa</taxon>
        <taxon>Mollusca</taxon>
        <taxon>Gastropoda</taxon>
        <taxon>Heterobranchia</taxon>
        <taxon>Euthyneura</taxon>
        <taxon>Panpulmonata</taxon>
        <taxon>Sacoglossa</taxon>
        <taxon>Placobranchoidea</taxon>
        <taxon>Plakobranchidae</taxon>
        <taxon>Elysia</taxon>
    </lineage>
</organism>
<keyword evidence="4" id="KW-1185">Reference proteome</keyword>
<feature type="transmembrane region" description="Helical" evidence="2">
    <location>
        <begin position="53"/>
        <end position="72"/>
    </location>
</feature>
<keyword evidence="2" id="KW-0472">Membrane</keyword>